<feature type="transmembrane region" description="Helical" evidence="2">
    <location>
        <begin position="178"/>
        <end position="198"/>
    </location>
</feature>
<proteinExistence type="predicted"/>
<feature type="region of interest" description="Disordered" evidence="1">
    <location>
        <begin position="44"/>
        <end position="68"/>
    </location>
</feature>
<keyword evidence="4" id="KW-1185">Reference proteome</keyword>
<reference evidence="3" key="1">
    <citation type="submission" date="2020-06" db="EMBL/GenBank/DDBJ databases">
        <title>Insight into the genomes of haloalkaliphilic bacilli from Kenyan soda lakes.</title>
        <authorList>
            <person name="Mwirichia R."/>
            <person name="Villamizar G.C."/>
            <person name="Poehlein A."/>
            <person name="Mugweru J."/>
            <person name="Kipnyargis A."/>
            <person name="Kiplimo D."/>
            <person name="Orwa P."/>
            <person name="Daniel R."/>
        </authorList>
    </citation>
    <scope>NUCLEOTIDE SEQUENCE</scope>
    <source>
        <strain evidence="3">B1096_S55</strain>
    </source>
</reference>
<evidence type="ECO:0000256" key="2">
    <source>
        <dbReference type="SAM" id="Phobius"/>
    </source>
</evidence>
<dbReference type="Proteomes" id="UP001057753">
    <property type="component" value="Unassembled WGS sequence"/>
</dbReference>
<keyword evidence="2" id="KW-0472">Membrane</keyword>
<evidence type="ECO:0000313" key="3">
    <source>
        <dbReference type="EMBL" id="MCR6097031.1"/>
    </source>
</evidence>
<feature type="transmembrane region" description="Helical" evidence="2">
    <location>
        <begin position="104"/>
        <end position="124"/>
    </location>
</feature>
<protein>
    <submittedName>
        <fullName evidence="3">Zinc ribbon domain-containing protein</fullName>
    </submittedName>
</protein>
<dbReference type="EMBL" id="JABXYM010000001">
    <property type="protein sequence ID" value="MCR6097031.1"/>
    <property type="molecule type" value="Genomic_DNA"/>
</dbReference>
<name>A0A9Q4B2I3_SALAG</name>
<keyword evidence="2" id="KW-0812">Transmembrane</keyword>
<comment type="caution">
    <text evidence="3">The sequence shown here is derived from an EMBL/GenBank/DDBJ whole genome shotgun (WGS) entry which is preliminary data.</text>
</comment>
<feature type="transmembrane region" description="Helical" evidence="2">
    <location>
        <begin position="144"/>
        <end position="166"/>
    </location>
</feature>
<dbReference type="AlphaFoldDB" id="A0A9Q4B2I3"/>
<keyword evidence="2" id="KW-1133">Transmembrane helix</keyword>
<gene>
    <name evidence="3" type="ORF">HXA33_10720</name>
</gene>
<feature type="transmembrane region" description="Helical" evidence="2">
    <location>
        <begin position="240"/>
        <end position="262"/>
    </location>
</feature>
<feature type="transmembrane region" description="Helical" evidence="2">
    <location>
        <begin position="204"/>
        <end position="228"/>
    </location>
</feature>
<organism evidence="3 4">
    <name type="scientific">Salipaludibacillus agaradhaerens</name>
    <name type="common">Bacillus agaradhaerens</name>
    <dbReference type="NCBI Taxonomy" id="76935"/>
    <lineage>
        <taxon>Bacteria</taxon>
        <taxon>Bacillati</taxon>
        <taxon>Bacillota</taxon>
        <taxon>Bacilli</taxon>
        <taxon>Bacillales</taxon>
        <taxon>Bacillaceae</taxon>
    </lineage>
</organism>
<feature type="compositionally biased region" description="Acidic residues" evidence="1">
    <location>
        <begin position="48"/>
        <end position="57"/>
    </location>
</feature>
<sequence>MTCQKCDYEVKTEDKFCTNCGESLEGNEGVDRSLEALEKEETAATTAESDDVVEASVEESTSSKQANEYVEKTKETAANYWNFFLQSLKSPLARSVENRPSDFIFGYINIAVYALLFALSSYLVNRSNAYISSNVSFVDYFIQPFFYLIISSLVVAALLFAVLKFVMKAETISFHDVVARYGTLYTVIIVVTAAYFVLNFTGMLQLILILDILITIGLYMAAIVALLTLRDETKVSFDPIFAVIIVFAGYAIFETLTIDLYADMFLRNNPFL</sequence>
<accession>A0A9Q4B2I3</accession>
<dbReference type="RefSeq" id="WP_257821484.1">
    <property type="nucleotide sequence ID" value="NZ_JABXYM010000001.1"/>
</dbReference>
<evidence type="ECO:0000256" key="1">
    <source>
        <dbReference type="SAM" id="MobiDB-lite"/>
    </source>
</evidence>
<evidence type="ECO:0000313" key="4">
    <source>
        <dbReference type="Proteomes" id="UP001057753"/>
    </source>
</evidence>